<name>A0A645HK12_9ZZZZ</name>
<dbReference type="AlphaFoldDB" id="A0A645HK12"/>
<reference evidence="1" key="1">
    <citation type="submission" date="2019-08" db="EMBL/GenBank/DDBJ databases">
        <authorList>
            <person name="Kucharzyk K."/>
            <person name="Murdoch R.W."/>
            <person name="Higgins S."/>
            <person name="Loffler F."/>
        </authorList>
    </citation>
    <scope>NUCLEOTIDE SEQUENCE</scope>
</reference>
<comment type="caution">
    <text evidence="1">The sequence shown here is derived from an EMBL/GenBank/DDBJ whole genome shotgun (WGS) entry which is preliminary data.</text>
</comment>
<evidence type="ECO:0000313" key="1">
    <source>
        <dbReference type="EMBL" id="MPN38722.1"/>
    </source>
</evidence>
<protein>
    <submittedName>
        <fullName evidence="1">Uncharacterized protein</fullName>
    </submittedName>
</protein>
<organism evidence="1">
    <name type="scientific">bioreactor metagenome</name>
    <dbReference type="NCBI Taxonomy" id="1076179"/>
    <lineage>
        <taxon>unclassified sequences</taxon>
        <taxon>metagenomes</taxon>
        <taxon>ecological metagenomes</taxon>
    </lineage>
</organism>
<dbReference type="EMBL" id="VSSQ01094123">
    <property type="protein sequence ID" value="MPN38722.1"/>
    <property type="molecule type" value="Genomic_DNA"/>
</dbReference>
<sequence>MFEKTESDDRMVGFVLKKLTDPVLEVRWPDDLPIQAGQELTDDQDKKYQVEAVSKISSDHAVTIQLRAEGTHAAGEKFGEFLRNGNVQEDSMIIRKACVYQKSPGGTCFVSVVTAEGEFLEERKVTTGMQDSENINVIGLEEGEFCDAGYAQLMIPFAGGTPNESAGD</sequence>
<accession>A0A645HK12</accession>
<proteinExistence type="predicted"/>
<gene>
    <name evidence="1" type="ORF">SDC9_186247</name>
</gene>